<dbReference type="GO" id="GO:0043531">
    <property type="term" value="F:ADP binding"/>
    <property type="evidence" value="ECO:0007669"/>
    <property type="project" value="InterPro"/>
</dbReference>
<dbReference type="InterPro" id="IPR027417">
    <property type="entry name" value="P-loop_NTPase"/>
</dbReference>
<dbReference type="SMART" id="SM00028">
    <property type="entry name" value="TPR"/>
    <property type="match status" value="5"/>
</dbReference>
<dbReference type="EMBL" id="JAJSPL020000001">
    <property type="protein sequence ID" value="KAK7749758.1"/>
    <property type="molecule type" value="Genomic_DNA"/>
</dbReference>
<dbReference type="Gene3D" id="3.40.50.1820">
    <property type="entry name" value="alpha/beta hydrolase"/>
    <property type="match status" value="1"/>
</dbReference>
<dbReference type="Pfam" id="PF13374">
    <property type="entry name" value="TPR_10"/>
    <property type="match status" value="1"/>
</dbReference>
<gene>
    <name evidence="2" type="ORF">SLS53_000337</name>
</gene>
<dbReference type="InterPro" id="IPR029058">
    <property type="entry name" value="AB_hydrolase_fold"/>
</dbReference>
<protein>
    <recommendedName>
        <fullName evidence="1">NB-ARC domain-containing protein</fullName>
    </recommendedName>
</protein>
<dbReference type="SUPFAM" id="SSF53474">
    <property type="entry name" value="alpha/beta-Hydrolases"/>
    <property type="match status" value="1"/>
</dbReference>
<dbReference type="PANTHER" id="PTHR46082:SF6">
    <property type="entry name" value="AAA+ ATPASE DOMAIN-CONTAINING PROTEIN-RELATED"/>
    <property type="match status" value="1"/>
</dbReference>
<evidence type="ECO:0000259" key="1">
    <source>
        <dbReference type="Pfam" id="PF00931"/>
    </source>
</evidence>
<dbReference type="SUPFAM" id="SSF52540">
    <property type="entry name" value="P-loop containing nucleoside triphosphate hydrolases"/>
    <property type="match status" value="1"/>
</dbReference>
<proteinExistence type="predicted"/>
<feature type="domain" description="NB-ARC" evidence="1">
    <location>
        <begin position="261"/>
        <end position="387"/>
    </location>
</feature>
<sequence length="874" mass="97325">MNTLLDCDGSPLIIAIHGLETGSPRTWEYDKTGNGTEVVNWLSDRNMLPAAVPRAAVYTYDWDARSFGNAPVQTLLGHADNLLASVAGERDSQGQHGGGRPIIFIASCFGGLILAEAIFRAEQEGSKYRDVLLATAGTVFLATPFRGTDAAVQAQWLVTIKGIMGEQSSDQLIRDLEARHDFVQQRVQRFAEIARAESIQLPVCCFYETQKTKLLRKVLPGLIADAQKSHFIVPFGRNANFVGRESIVNQLLERIPPSAYKHDCQRTAIEGLGGIGKTQIALEAAYRVHDMYPDCSVFWVPAIDLTTFENAYRRIGHKLKVPGIDDDKADPKVLVSEALSESKSQWLLIVDNADDSELLFGDTAISNNLPSGGKGSVLFTTRNHEAVVDLDITGHSIICLTGMIRSESSELLSKLLGDPQTDDTMRLSMNTLLDILADLPLAIKQAAAYMLSKKVTIPKYLEYCQTSDSALIKLLSRDFEDRGRYKTVKNPIVTTWLISFQQIERDSPLAAQYLKFISFLAEKDIPISILPQGDDELVAREAIGTLKAYGFIAERGTADSFDIHRLVRLATQNWIEQAEERSELITNAIRQLVVVAFESALERRKSMMEYLPHLESALGYKEASRDKEATMILMTCMALGYKKRGRYHEAEELCRQALDIGEGFLGQEHQVTSIAQASLARALGLQGRGEEAIQILQQVLEVLESTLGQEHPRTLDAMGELAKELGQQGRYREAERMLQQVRDIEEQVLDVGDSTVIRRANDYAVILMGQGQNESAMQIVQQALRQDQNLHEPEDYHTRTDLMTTLGRLLGKQGEHREAELVSRQVVDLEVKLHGREHLRTVAAMLSLADPILQQGNFQEVENILRQALALCEE</sequence>
<comment type="caution">
    <text evidence="2">The sequence shown here is derived from an EMBL/GenBank/DDBJ whole genome shotgun (WGS) entry which is preliminary data.</text>
</comment>
<evidence type="ECO:0000313" key="2">
    <source>
        <dbReference type="EMBL" id="KAK7749758.1"/>
    </source>
</evidence>
<dbReference type="Pfam" id="PF13424">
    <property type="entry name" value="TPR_12"/>
    <property type="match status" value="1"/>
</dbReference>
<dbReference type="PANTHER" id="PTHR46082">
    <property type="entry name" value="ATP/GTP-BINDING PROTEIN-RELATED"/>
    <property type="match status" value="1"/>
</dbReference>
<dbReference type="Pfam" id="PF00931">
    <property type="entry name" value="NB-ARC"/>
    <property type="match status" value="1"/>
</dbReference>
<accession>A0AAN9ULQ5</accession>
<dbReference type="InterPro" id="IPR002182">
    <property type="entry name" value="NB-ARC"/>
</dbReference>
<dbReference type="InterPro" id="IPR053137">
    <property type="entry name" value="NLR-like"/>
</dbReference>
<dbReference type="InterPro" id="IPR011990">
    <property type="entry name" value="TPR-like_helical_dom_sf"/>
</dbReference>
<dbReference type="Proteomes" id="UP001320245">
    <property type="component" value="Unassembled WGS sequence"/>
</dbReference>
<feature type="non-terminal residue" evidence="2">
    <location>
        <position position="874"/>
    </location>
</feature>
<dbReference type="AlphaFoldDB" id="A0AAN9ULQ5"/>
<keyword evidence="3" id="KW-1185">Reference proteome</keyword>
<reference evidence="2 3" key="1">
    <citation type="journal article" date="2023" name="PLoS ONE">
        <title>Cytospora paraplurivora sp. nov. isolated from orchards with fruit tree decline syndrome in Ontario, Canada.</title>
        <authorList>
            <person name="Ilyukhin E."/>
            <person name="Nguyen H.D.T."/>
            <person name="Castle A.J."/>
            <person name="Ellouze W."/>
        </authorList>
    </citation>
    <scope>NUCLEOTIDE SEQUENCE [LARGE SCALE GENOMIC DNA]</scope>
    <source>
        <strain evidence="2 3">FDS-564</strain>
    </source>
</reference>
<dbReference type="SUPFAM" id="SSF48452">
    <property type="entry name" value="TPR-like"/>
    <property type="match status" value="2"/>
</dbReference>
<dbReference type="Gene3D" id="3.40.50.300">
    <property type="entry name" value="P-loop containing nucleotide triphosphate hydrolases"/>
    <property type="match status" value="1"/>
</dbReference>
<name>A0AAN9ULQ5_9PEZI</name>
<dbReference type="Gene3D" id="1.25.40.10">
    <property type="entry name" value="Tetratricopeptide repeat domain"/>
    <property type="match status" value="2"/>
</dbReference>
<evidence type="ECO:0000313" key="3">
    <source>
        <dbReference type="Proteomes" id="UP001320245"/>
    </source>
</evidence>
<organism evidence="2 3">
    <name type="scientific">Cytospora paraplurivora</name>
    <dbReference type="NCBI Taxonomy" id="2898453"/>
    <lineage>
        <taxon>Eukaryota</taxon>
        <taxon>Fungi</taxon>
        <taxon>Dikarya</taxon>
        <taxon>Ascomycota</taxon>
        <taxon>Pezizomycotina</taxon>
        <taxon>Sordariomycetes</taxon>
        <taxon>Sordariomycetidae</taxon>
        <taxon>Diaporthales</taxon>
        <taxon>Cytosporaceae</taxon>
        <taxon>Cytospora</taxon>
    </lineage>
</organism>
<dbReference type="InterPro" id="IPR019734">
    <property type="entry name" value="TPR_rpt"/>
</dbReference>